<dbReference type="AlphaFoldDB" id="A0A543A3U1"/>
<reference evidence="1 2" key="1">
    <citation type="submission" date="2019-06" db="EMBL/GenBank/DDBJ databases">
        <title>Sequencing the genomes of 1000 actinobacteria strains.</title>
        <authorList>
            <person name="Klenk H.-P."/>
        </authorList>
    </citation>
    <scope>NUCLEOTIDE SEQUENCE [LARGE SCALE GENOMIC DNA]</scope>
    <source>
        <strain evidence="1 2">DSM 25218</strain>
    </source>
</reference>
<dbReference type="Proteomes" id="UP000320209">
    <property type="component" value="Unassembled WGS sequence"/>
</dbReference>
<name>A0A543A3U1_9ACTN</name>
<dbReference type="InterPro" id="IPR054817">
    <property type="entry name" value="Glycosyl_F510_1955-like"/>
</dbReference>
<dbReference type="SUPFAM" id="SSF110296">
    <property type="entry name" value="Oligoxyloglucan reducing end-specific cellobiohydrolase"/>
    <property type="match status" value="1"/>
</dbReference>
<protein>
    <recommendedName>
        <fullName evidence="3">BNR/Asp-box repeat protein</fullName>
    </recommendedName>
</protein>
<organism evidence="1 2">
    <name type="scientific">Nocardioides albertanoniae</name>
    <dbReference type="NCBI Taxonomy" id="1175486"/>
    <lineage>
        <taxon>Bacteria</taxon>
        <taxon>Bacillati</taxon>
        <taxon>Actinomycetota</taxon>
        <taxon>Actinomycetes</taxon>
        <taxon>Propionibacteriales</taxon>
        <taxon>Nocardioidaceae</taxon>
        <taxon>Nocardioides</taxon>
    </lineage>
</organism>
<evidence type="ECO:0000313" key="1">
    <source>
        <dbReference type="EMBL" id="TQL67232.1"/>
    </source>
</evidence>
<evidence type="ECO:0000313" key="2">
    <source>
        <dbReference type="Proteomes" id="UP000320209"/>
    </source>
</evidence>
<dbReference type="RefSeq" id="WP_141779356.1">
    <property type="nucleotide sequence ID" value="NZ_VFOV01000001.1"/>
</dbReference>
<dbReference type="OrthoDB" id="9764804at2"/>
<dbReference type="Gene3D" id="2.130.10.10">
    <property type="entry name" value="YVTN repeat-like/Quinoprotein amine dehydrogenase"/>
    <property type="match status" value="1"/>
</dbReference>
<comment type="caution">
    <text evidence="1">The sequence shown here is derived from an EMBL/GenBank/DDBJ whole genome shotgun (WGS) entry which is preliminary data.</text>
</comment>
<evidence type="ECO:0008006" key="3">
    <source>
        <dbReference type="Google" id="ProtNLM"/>
    </source>
</evidence>
<gene>
    <name evidence="1" type="ORF">FB381_1105</name>
</gene>
<dbReference type="InterPro" id="IPR015943">
    <property type="entry name" value="WD40/YVTN_repeat-like_dom_sf"/>
</dbReference>
<dbReference type="NCBIfam" id="NF045728">
    <property type="entry name" value="glycosyl_F510_1955"/>
    <property type="match status" value="1"/>
</dbReference>
<proteinExistence type="predicted"/>
<dbReference type="EMBL" id="VFOV01000001">
    <property type="protein sequence ID" value="TQL67232.1"/>
    <property type="molecule type" value="Genomic_DNA"/>
</dbReference>
<accession>A0A543A3U1</accession>
<dbReference type="PROSITE" id="PS51257">
    <property type="entry name" value="PROKAR_LIPOPROTEIN"/>
    <property type="match status" value="1"/>
</dbReference>
<keyword evidence="2" id="KW-1185">Reference proteome</keyword>
<sequence length="282" mass="29608">MHRLPVLVAISSSVILLLGGCASDQPERSAATGDDQQIGHIHGLGIDPADGALYAAGHLGVFKIENGTPTRIANRWQDTMAFTVTGPHTFLGSGHPDLNEDLPPHLGLIESTDAAKTWKPLSLQGEADFHALEVVGNRVFGYDSNSSQILATTDRTTWKSVTEGEFIDLASSSGKTDQVLATTGAGELVRVDLGGQTTKVADAPRLVWIDATPRGVLVGTGPDGKVYTADSATGDWINPGSVTGQPEALDATDTVWHVATDTGIYASEDQGATWSKIVEIGQ</sequence>